<comment type="caution">
    <text evidence="1">The sequence shown here is derived from an EMBL/GenBank/DDBJ whole genome shotgun (WGS) entry which is preliminary data.</text>
</comment>
<dbReference type="Proteomes" id="UP000030185">
    <property type="component" value="Unassembled WGS sequence"/>
</dbReference>
<evidence type="ECO:0000313" key="2">
    <source>
        <dbReference type="Proteomes" id="UP000030185"/>
    </source>
</evidence>
<dbReference type="STRING" id="153721.MYP_2711"/>
<accession>A0A098LGB6</accession>
<gene>
    <name evidence="1" type="ORF">MYP_2711</name>
</gene>
<sequence length="149" mass="16294">MSVKIKLYELCVAFVEQRIASSQKAIEHAQLAANEETKSSAGDKYETGRAMMQLEIEKQSVQLGEAMKLKQVLSQINPEKTTDTIQSGSLVFTDQGNFYISISAGKLDIDGITYFAVSPVSPIGTLLIGKNSGETIILNAKTFTIRMIE</sequence>
<reference evidence="1 2" key="1">
    <citation type="submission" date="2014-09" db="EMBL/GenBank/DDBJ databases">
        <title>Sporocytophaga myxococcoides PG-01 genome sequencing.</title>
        <authorList>
            <person name="Liu L."/>
            <person name="Gao P.J."/>
            <person name="Chen G.J."/>
            <person name="Wang L.S."/>
        </authorList>
    </citation>
    <scope>NUCLEOTIDE SEQUENCE [LARGE SCALE GENOMIC DNA]</scope>
    <source>
        <strain evidence="1 2">PG-01</strain>
    </source>
</reference>
<dbReference type="OrthoDB" id="667380at2"/>
<evidence type="ECO:0000313" key="1">
    <source>
        <dbReference type="EMBL" id="GAL85482.1"/>
    </source>
</evidence>
<keyword evidence="2" id="KW-1185">Reference proteome</keyword>
<proteinExistence type="predicted"/>
<protein>
    <recommendedName>
        <fullName evidence="3">3-oxoacyl-ACP synthase</fullName>
    </recommendedName>
</protein>
<evidence type="ECO:0008006" key="3">
    <source>
        <dbReference type="Google" id="ProtNLM"/>
    </source>
</evidence>
<dbReference type="AlphaFoldDB" id="A0A098LGB6"/>
<dbReference type="RefSeq" id="WP_045464206.1">
    <property type="nucleotide sequence ID" value="NZ_BBLT01000005.1"/>
</dbReference>
<dbReference type="EMBL" id="BBLT01000005">
    <property type="protein sequence ID" value="GAL85482.1"/>
    <property type="molecule type" value="Genomic_DNA"/>
</dbReference>
<dbReference type="eggNOG" id="COG0782">
    <property type="taxonomic scope" value="Bacteria"/>
</dbReference>
<organism evidence="1 2">
    <name type="scientific">Sporocytophaga myxococcoides</name>
    <dbReference type="NCBI Taxonomy" id="153721"/>
    <lineage>
        <taxon>Bacteria</taxon>
        <taxon>Pseudomonadati</taxon>
        <taxon>Bacteroidota</taxon>
        <taxon>Cytophagia</taxon>
        <taxon>Cytophagales</taxon>
        <taxon>Cytophagaceae</taxon>
        <taxon>Sporocytophaga</taxon>
    </lineage>
</organism>
<name>A0A098LGB6_9BACT</name>